<feature type="transmembrane region" description="Helical" evidence="1">
    <location>
        <begin position="20"/>
        <end position="40"/>
    </location>
</feature>
<dbReference type="Pfam" id="PF16586">
    <property type="entry name" value="DUF5060"/>
    <property type="match status" value="1"/>
</dbReference>
<dbReference type="EMBL" id="PJEO01000001">
    <property type="protein sequence ID" value="PKQ46998.1"/>
    <property type="molecule type" value="Genomic_DNA"/>
</dbReference>
<dbReference type="Gene3D" id="3.20.20.80">
    <property type="entry name" value="Glycosidases"/>
    <property type="match status" value="1"/>
</dbReference>
<dbReference type="AlphaFoldDB" id="A0A2N3HQ04"/>
<reference evidence="4 5" key="1">
    <citation type="submission" date="2017-12" db="EMBL/GenBank/DDBJ databases">
        <title>Confluentibacter flavum sp. nov., isolated from the saline lake.</title>
        <authorList>
            <person name="Yu L."/>
        </authorList>
    </citation>
    <scope>NUCLEOTIDE SEQUENCE [LARGE SCALE GENOMIC DNA]</scope>
    <source>
        <strain evidence="4 5">3B</strain>
    </source>
</reference>
<evidence type="ECO:0000259" key="2">
    <source>
        <dbReference type="Pfam" id="PF13204"/>
    </source>
</evidence>
<dbReference type="PANTHER" id="PTHR37836:SF2">
    <property type="entry name" value="DUF4038 DOMAIN-CONTAINING PROTEIN"/>
    <property type="match status" value="1"/>
</dbReference>
<evidence type="ECO:0000259" key="3">
    <source>
        <dbReference type="Pfam" id="PF16586"/>
    </source>
</evidence>
<accession>A0A2N3HQ04</accession>
<name>A0A2N3HQ04_9FLAO</name>
<comment type="caution">
    <text evidence="4">The sequence shown here is derived from an EMBL/GenBank/DDBJ whole genome shotgun (WGS) entry which is preliminary data.</text>
</comment>
<keyword evidence="1" id="KW-1133">Transmembrane helix</keyword>
<dbReference type="Gene3D" id="2.60.40.10">
    <property type="entry name" value="Immunoglobulins"/>
    <property type="match status" value="1"/>
</dbReference>
<evidence type="ECO:0000313" key="5">
    <source>
        <dbReference type="Proteomes" id="UP000233435"/>
    </source>
</evidence>
<evidence type="ECO:0008006" key="6">
    <source>
        <dbReference type="Google" id="ProtNLM"/>
    </source>
</evidence>
<keyword evidence="5" id="KW-1185">Reference proteome</keyword>
<protein>
    <recommendedName>
        <fullName evidence="6">DUF4038 domain-containing protein</fullName>
    </recommendedName>
</protein>
<dbReference type="OrthoDB" id="1450284at2"/>
<keyword evidence="1" id="KW-0472">Membrane</keyword>
<sequence length="660" mass="75154">MRNSYYIYGIDTSIMTYKFISSRLFLIGFFMVCNMFIMTAQTNATPQIHTWELLEIELKTENPYTNYYREVTCWVDLEGPDFSKRIYGFWNGGNDFLVRVVATKAGMWTWKSGSNQPNDNGLNTKSGAFTAVEWTDKEKEANPNRRGFVIPTENGRALQYTDGTPFFMIGDTWLAGSTWRLPFRNAATENNYIPDTGIGFEDAINYRKNQGYNSVSMIAAFPNWEADNHPSTYADSSGVFLRNAWEKFGYDVSDATGTDASGGLSYWGTFTSKNMRDEYGNLPFAMSDTHKGVSDFNTINPEYFKSLDKKMAYMSEEGLVPLLETVRRDVGPSWNAYFDFKESFARYVQYLISRYGAYNMVFSGIHLDWIPKDFSLTADEFNEALTYHLEKYGPMPYGQVVTTLIDRSTYKAFGHDKDVPWLMMHSVGNKPRDHRVTTAIDTLFNLNPAYPAINFEPYYTGWDHSINKPNGERPPANSVRDNYFARAQMYGSVLSGALSGHVHGTAAYDMTSTGEPSGARPHFWEALKYDSGHYMQHLNTFILSEGHNYQNLQPATKDLNPNKAPGSPEMGLDGWSYMMRTPNKDFALLYFENQSVSPVLKGFKPNTSYALVWFNPLNGEWGHPINVKTNKKGVLELPLFPDKQNPSVIDWAMKITEIKN</sequence>
<proteinExistence type="predicted"/>
<gene>
    <name evidence="4" type="ORF">CSW08_00070</name>
</gene>
<dbReference type="Pfam" id="PF13204">
    <property type="entry name" value="Apiosidase"/>
    <property type="match status" value="1"/>
</dbReference>
<dbReference type="PANTHER" id="PTHR37836">
    <property type="entry name" value="LMO1036 PROTEIN"/>
    <property type="match status" value="1"/>
</dbReference>
<evidence type="ECO:0000313" key="4">
    <source>
        <dbReference type="EMBL" id="PKQ46998.1"/>
    </source>
</evidence>
<feature type="domain" description="DUF5060" evidence="3">
    <location>
        <begin position="48"/>
        <end position="115"/>
    </location>
</feature>
<organism evidence="4 5">
    <name type="scientific">Confluentibacter flavum</name>
    <dbReference type="NCBI Taxonomy" id="1909700"/>
    <lineage>
        <taxon>Bacteria</taxon>
        <taxon>Pseudomonadati</taxon>
        <taxon>Bacteroidota</taxon>
        <taxon>Flavobacteriia</taxon>
        <taxon>Flavobacteriales</taxon>
        <taxon>Flavobacteriaceae</taxon>
        <taxon>Confluentibacter</taxon>
    </lineage>
</organism>
<dbReference type="InterPro" id="IPR013783">
    <property type="entry name" value="Ig-like_fold"/>
</dbReference>
<dbReference type="InterPro" id="IPR025277">
    <property type="entry name" value="Apiosidase-like_cat_dom"/>
</dbReference>
<dbReference type="InterPro" id="IPR032260">
    <property type="entry name" value="DUF5060"/>
</dbReference>
<feature type="domain" description="Apiosidase-like catalytic" evidence="2">
    <location>
        <begin position="153"/>
        <end position="544"/>
    </location>
</feature>
<dbReference type="Proteomes" id="UP000233435">
    <property type="component" value="Unassembled WGS sequence"/>
</dbReference>
<evidence type="ECO:0000256" key="1">
    <source>
        <dbReference type="SAM" id="Phobius"/>
    </source>
</evidence>
<keyword evidence="1" id="KW-0812">Transmembrane</keyword>